<proteinExistence type="predicted"/>
<keyword evidence="2" id="KW-1185">Reference proteome</keyword>
<protein>
    <submittedName>
        <fullName evidence="1">Uncharacterized protein</fullName>
    </submittedName>
</protein>
<evidence type="ECO:0000313" key="1">
    <source>
        <dbReference type="EMBL" id="KAG0577360.1"/>
    </source>
</evidence>
<dbReference type="EMBL" id="CM026425">
    <property type="protein sequence ID" value="KAG0577360.1"/>
    <property type="molecule type" value="Genomic_DNA"/>
</dbReference>
<dbReference type="Proteomes" id="UP000822688">
    <property type="component" value="Chromosome 5"/>
</dbReference>
<organism evidence="1 2">
    <name type="scientific">Ceratodon purpureus</name>
    <name type="common">Fire moss</name>
    <name type="synonym">Dicranum purpureum</name>
    <dbReference type="NCBI Taxonomy" id="3225"/>
    <lineage>
        <taxon>Eukaryota</taxon>
        <taxon>Viridiplantae</taxon>
        <taxon>Streptophyta</taxon>
        <taxon>Embryophyta</taxon>
        <taxon>Bryophyta</taxon>
        <taxon>Bryophytina</taxon>
        <taxon>Bryopsida</taxon>
        <taxon>Dicranidae</taxon>
        <taxon>Pseudoditrichales</taxon>
        <taxon>Ditrichaceae</taxon>
        <taxon>Ceratodon</taxon>
    </lineage>
</organism>
<name>A0A8T0I1P2_CERPU</name>
<gene>
    <name evidence="1" type="ORF">KC19_5G150900</name>
</gene>
<sequence length="33" mass="3947">MFPTYQSWSIWICLTTNSRAKHQMFPTCRNCPP</sequence>
<evidence type="ECO:0000313" key="2">
    <source>
        <dbReference type="Proteomes" id="UP000822688"/>
    </source>
</evidence>
<dbReference type="AlphaFoldDB" id="A0A8T0I1P2"/>
<reference evidence="1" key="1">
    <citation type="submission" date="2020-06" db="EMBL/GenBank/DDBJ databases">
        <title>WGS assembly of Ceratodon purpureus strain R40.</title>
        <authorList>
            <person name="Carey S.B."/>
            <person name="Jenkins J."/>
            <person name="Shu S."/>
            <person name="Lovell J.T."/>
            <person name="Sreedasyam A."/>
            <person name="Maumus F."/>
            <person name="Tiley G.P."/>
            <person name="Fernandez-Pozo N."/>
            <person name="Barry K."/>
            <person name="Chen C."/>
            <person name="Wang M."/>
            <person name="Lipzen A."/>
            <person name="Daum C."/>
            <person name="Saski C.A."/>
            <person name="Payton A.C."/>
            <person name="Mcbreen J.C."/>
            <person name="Conrad R.E."/>
            <person name="Kollar L.M."/>
            <person name="Olsson S."/>
            <person name="Huttunen S."/>
            <person name="Landis J.B."/>
            <person name="Wickett N.J."/>
            <person name="Johnson M.G."/>
            <person name="Rensing S.A."/>
            <person name="Grimwood J."/>
            <person name="Schmutz J."/>
            <person name="Mcdaniel S.F."/>
        </authorList>
    </citation>
    <scope>NUCLEOTIDE SEQUENCE</scope>
    <source>
        <strain evidence="1">R40</strain>
    </source>
</reference>
<accession>A0A8T0I1P2</accession>
<comment type="caution">
    <text evidence="1">The sequence shown here is derived from an EMBL/GenBank/DDBJ whole genome shotgun (WGS) entry which is preliminary data.</text>
</comment>